<evidence type="ECO:0000256" key="5">
    <source>
        <dbReference type="ARBA" id="ARBA00022679"/>
    </source>
</evidence>
<dbReference type="NCBIfam" id="TIGR01496">
    <property type="entry name" value="DHPS"/>
    <property type="match status" value="1"/>
</dbReference>
<keyword evidence="8" id="KW-0289">Folate biosynthesis</keyword>
<evidence type="ECO:0000256" key="6">
    <source>
        <dbReference type="ARBA" id="ARBA00022723"/>
    </source>
</evidence>
<evidence type="ECO:0000313" key="11">
    <source>
        <dbReference type="Proteomes" id="UP000001695"/>
    </source>
</evidence>
<dbReference type="KEGG" id="bid:Bind_0147"/>
<sequence length="257" mass="27492">MGILNLTPDSFSDGGRFNASEAALARAKQLVAEGADLIDIGAESTRPGYRPVSAAEELARLDPLLGKICRAVNVPVSIDTMKAEVARRAVALGATIVNDIWGLRKDPAMADTIAETGAGLVMMHNREDIDAQLDILADLHRFFDRSLHLAEKAGIPSSRIMLDPGIGFGKTAAQNLLVLRELHHLRDYGLPILVGVSRKSFIGALLDADVDHRLIGTLAANLVAATRGASVFRVHDVAEHVAAFKIFSAIRNARAHA</sequence>
<dbReference type="GO" id="GO:0004156">
    <property type="term" value="F:dihydropteroate synthase activity"/>
    <property type="evidence" value="ECO:0007669"/>
    <property type="project" value="UniProtKB-EC"/>
</dbReference>
<name>B2IBT3_BEII9</name>
<comment type="cofactor">
    <cofactor evidence="2">
        <name>Mg(2+)</name>
        <dbReference type="ChEBI" id="CHEBI:18420"/>
    </cofactor>
</comment>
<evidence type="ECO:0000256" key="2">
    <source>
        <dbReference type="ARBA" id="ARBA00001946"/>
    </source>
</evidence>
<keyword evidence="6" id="KW-0479">Metal-binding</keyword>
<dbReference type="PROSITE" id="PS50972">
    <property type="entry name" value="PTERIN_BINDING"/>
    <property type="match status" value="1"/>
</dbReference>
<keyword evidence="5 10" id="KW-0808">Transferase</keyword>
<proteinExistence type="predicted"/>
<dbReference type="InterPro" id="IPR045031">
    <property type="entry name" value="DHP_synth-like"/>
</dbReference>
<dbReference type="InterPro" id="IPR006390">
    <property type="entry name" value="DHP_synth_dom"/>
</dbReference>
<dbReference type="CDD" id="cd00739">
    <property type="entry name" value="DHPS"/>
    <property type="match status" value="1"/>
</dbReference>
<dbReference type="GO" id="GO:0046656">
    <property type="term" value="P:folic acid biosynthetic process"/>
    <property type="evidence" value="ECO:0007669"/>
    <property type="project" value="UniProtKB-KW"/>
</dbReference>
<dbReference type="PANTHER" id="PTHR20941:SF1">
    <property type="entry name" value="FOLIC ACID SYNTHESIS PROTEIN FOL1"/>
    <property type="match status" value="1"/>
</dbReference>
<evidence type="ECO:0000256" key="4">
    <source>
        <dbReference type="ARBA" id="ARBA00012458"/>
    </source>
</evidence>
<evidence type="ECO:0000256" key="8">
    <source>
        <dbReference type="ARBA" id="ARBA00022909"/>
    </source>
</evidence>
<dbReference type="eggNOG" id="COG0294">
    <property type="taxonomic scope" value="Bacteria"/>
</dbReference>
<dbReference type="OrthoDB" id="9811744at2"/>
<dbReference type="Pfam" id="PF00809">
    <property type="entry name" value="Pterin_bind"/>
    <property type="match status" value="1"/>
</dbReference>
<evidence type="ECO:0000256" key="3">
    <source>
        <dbReference type="ARBA" id="ARBA00004763"/>
    </source>
</evidence>
<dbReference type="RefSeq" id="WP_012383163.1">
    <property type="nucleotide sequence ID" value="NC_010581.1"/>
</dbReference>
<protein>
    <recommendedName>
        <fullName evidence="4">dihydropteroate synthase</fullName>
        <ecNumber evidence="4">2.5.1.15</ecNumber>
    </recommendedName>
</protein>
<evidence type="ECO:0000313" key="10">
    <source>
        <dbReference type="EMBL" id="ACB93805.1"/>
    </source>
</evidence>
<dbReference type="GO" id="GO:0005829">
    <property type="term" value="C:cytosol"/>
    <property type="evidence" value="ECO:0007669"/>
    <property type="project" value="TreeGrafter"/>
</dbReference>
<accession>B2IBT3</accession>
<dbReference type="PROSITE" id="PS00793">
    <property type="entry name" value="DHPS_2"/>
    <property type="match status" value="1"/>
</dbReference>
<dbReference type="SUPFAM" id="SSF51717">
    <property type="entry name" value="Dihydropteroate synthetase-like"/>
    <property type="match status" value="1"/>
</dbReference>
<evidence type="ECO:0000259" key="9">
    <source>
        <dbReference type="PROSITE" id="PS50972"/>
    </source>
</evidence>
<dbReference type="STRING" id="395963.Bind_0147"/>
<keyword evidence="11" id="KW-1185">Reference proteome</keyword>
<dbReference type="HOGENOM" id="CLU_008023_1_3_5"/>
<dbReference type="Proteomes" id="UP000001695">
    <property type="component" value="Chromosome"/>
</dbReference>
<dbReference type="AlphaFoldDB" id="B2IBT3"/>
<dbReference type="EMBL" id="CP001016">
    <property type="protein sequence ID" value="ACB93805.1"/>
    <property type="molecule type" value="Genomic_DNA"/>
</dbReference>
<dbReference type="GO" id="GO:0046872">
    <property type="term" value="F:metal ion binding"/>
    <property type="evidence" value="ECO:0007669"/>
    <property type="project" value="UniProtKB-KW"/>
</dbReference>
<feature type="domain" description="Pterin-binding" evidence="9">
    <location>
        <begin position="1"/>
        <end position="245"/>
    </location>
</feature>
<evidence type="ECO:0000256" key="1">
    <source>
        <dbReference type="ARBA" id="ARBA00000012"/>
    </source>
</evidence>
<dbReference type="GO" id="GO:0046654">
    <property type="term" value="P:tetrahydrofolate biosynthetic process"/>
    <property type="evidence" value="ECO:0007669"/>
    <property type="project" value="TreeGrafter"/>
</dbReference>
<keyword evidence="7" id="KW-0460">Magnesium</keyword>
<dbReference type="EC" id="2.5.1.15" evidence="4"/>
<comment type="catalytic activity">
    <reaction evidence="1">
        <text>(7,8-dihydropterin-6-yl)methyl diphosphate + 4-aminobenzoate = 7,8-dihydropteroate + diphosphate</text>
        <dbReference type="Rhea" id="RHEA:19949"/>
        <dbReference type="ChEBI" id="CHEBI:17836"/>
        <dbReference type="ChEBI" id="CHEBI:17839"/>
        <dbReference type="ChEBI" id="CHEBI:33019"/>
        <dbReference type="ChEBI" id="CHEBI:72950"/>
        <dbReference type="EC" id="2.5.1.15"/>
    </reaction>
</comment>
<dbReference type="Gene3D" id="3.20.20.20">
    <property type="entry name" value="Dihydropteroate synthase-like"/>
    <property type="match status" value="1"/>
</dbReference>
<comment type="pathway">
    <text evidence="3">Cofactor biosynthesis; tetrahydrofolate biosynthesis; 7,8-dihydrofolate from 2-amino-4-hydroxy-6-hydroxymethyl-7,8-dihydropteridine diphosphate and 4-aminobenzoate: step 1/2.</text>
</comment>
<dbReference type="InterPro" id="IPR000489">
    <property type="entry name" value="Pterin-binding_dom"/>
</dbReference>
<reference evidence="11" key="1">
    <citation type="submission" date="2008-03" db="EMBL/GenBank/DDBJ databases">
        <title>Complete sequence of chromosome of Beijerinckia indica subsp. indica ATCC 9039.</title>
        <authorList>
            <consortium name="US DOE Joint Genome Institute"/>
            <person name="Copeland A."/>
            <person name="Lucas S."/>
            <person name="Lapidus A."/>
            <person name="Glavina del Rio T."/>
            <person name="Dalin E."/>
            <person name="Tice H."/>
            <person name="Bruce D."/>
            <person name="Goodwin L."/>
            <person name="Pitluck S."/>
            <person name="LaButti K."/>
            <person name="Schmutz J."/>
            <person name="Larimer F."/>
            <person name="Land M."/>
            <person name="Hauser L."/>
            <person name="Kyrpides N."/>
            <person name="Mikhailova N."/>
            <person name="Dunfield P.F."/>
            <person name="Dedysh S.N."/>
            <person name="Liesack W."/>
            <person name="Saw J.H."/>
            <person name="Alam M."/>
            <person name="Chen Y."/>
            <person name="Murrell J.C."/>
            <person name="Richardson P."/>
        </authorList>
    </citation>
    <scope>NUCLEOTIDE SEQUENCE [LARGE SCALE GENOMIC DNA]</scope>
    <source>
        <strain evidence="11">ATCC 9039 / DSM 1715 / NCIMB 8712</strain>
    </source>
</reference>
<dbReference type="InterPro" id="IPR011005">
    <property type="entry name" value="Dihydropteroate_synth-like_sf"/>
</dbReference>
<dbReference type="PANTHER" id="PTHR20941">
    <property type="entry name" value="FOLATE SYNTHESIS PROTEINS"/>
    <property type="match status" value="1"/>
</dbReference>
<gene>
    <name evidence="10" type="ordered locus">Bind_0147</name>
</gene>
<organism evidence="10 11">
    <name type="scientific">Beijerinckia indica subsp. indica (strain ATCC 9039 / DSM 1715 / NCIMB 8712)</name>
    <dbReference type="NCBI Taxonomy" id="395963"/>
    <lineage>
        <taxon>Bacteria</taxon>
        <taxon>Pseudomonadati</taxon>
        <taxon>Pseudomonadota</taxon>
        <taxon>Alphaproteobacteria</taxon>
        <taxon>Hyphomicrobiales</taxon>
        <taxon>Beijerinckiaceae</taxon>
        <taxon>Beijerinckia</taxon>
    </lineage>
</organism>
<evidence type="ECO:0000256" key="7">
    <source>
        <dbReference type="ARBA" id="ARBA00022842"/>
    </source>
</evidence>
<reference evidence="10 11" key="2">
    <citation type="journal article" date="2010" name="J. Bacteriol.">
        <title>Complete genome sequence of Beijerinckia indica subsp. indica.</title>
        <authorList>
            <person name="Tamas I."/>
            <person name="Dedysh S.N."/>
            <person name="Liesack W."/>
            <person name="Stott M.B."/>
            <person name="Alam M."/>
            <person name="Murrell J.C."/>
            <person name="Dunfield P.F."/>
        </authorList>
    </citation>
    <scope>NUCLEOTIDE SEQUENCE [LARGE SCALE GENOMIC DNA]</scope>
    <source>
        <strain evidence="11">ATCC 9039 / DSM 1715 / NCIMB 8712</strain>
    </source>
</reference>